<organism evidence="2 3">
    <name type="scientific">Dreissena polymorpha</name>
    <name type="common">Zebra mussel</name>
    <name type="synonym">Mytilus polymorpha</name>
    <dbReference type="NCBI Taxonomy" id="45954"/>
    <lineage>
        <taxon>Eukaryota</taxon>
        <taxon>Metazoa</taxon>
        <taxon>Spiralia</taxon>
        <taxon>Lophotrochozoa</taxon>
        <taxon>Mollusca</taxon>
        <taxon>Bivalvia</taxon>
        <taxon>Autobranchia</taxon>
        <taxon>Heteroconchia</taxon>
        <taxon>Euheterodonta</taxon>
        <taxon>Imparidentia</taxon>
        <taxon>Neoheterodontei</taxon>
        <taxon>Myida</taxon>
        <taxon>Dreissenoidea</taxon>
        <taxon>Dreissenidae</taxon>
        <taxon>Dreissena</taxon>
    </lineage>
</organism>
<keyword evidence="1" id="KW-0812">Transmembrane</keyword>
<proteinExistence type="predicted"/>
<reference evidence="2" key="1">
    <citation type="journal article" date="2019" name="bioRxiv">
        <title>The Genome of the Zebra Mussel, Dreissena polymorpha: A Resource for Invasive Species Research.</title>
        <authorList>
            <person name="McCartney M.A."/>
            <person name="Auch B."/>
            <person name="Kono T."/>
            <person name="Mallez S."/>
            <person name="Zhang Y."/>
            <person name="Obille A."/>
            <person name="Becker A."/>
            <person name="Abrahante J.E."/>
            <person name="Garbe J."/>
            <person name="Badalamenti J.P."/>
            <person name="Herman A."/>
            <person name="Mangelson H."/>
            <person name="Liachko I."/>
            <person name="Sullivan S."/>
            <person name="Sone E.D."/>
            <person name="Koren S."/>
            <person name="Silverstein K.A.T."/>
            <person name="Beckman K.B."/>
            <person name="Gohl D.M."/>
        </authorList>
    </citation>
    <scope>NUCLEOTIDE SEQUENCE</scope>
    <source>
        <strain evidence="2">Duluth1</strain>
        <tissue evidence="2">Whole animal</tissue>
    </source>
</reference>
<dbReference type="AlphaFoldDB" id="A0A9D4EH79"/>
<evidence type="ECO:0000313" key="3">
    <source>
        <dbReference type="Proteomes" id="UP000828390"/>
    </source>
</evidence>
<keyword evidence="1" id="KW-1133">Transmembrane helix</keyword>
<sequence length="88" mass="10047">MGVTEIQELVKLVLSKKLRTMVCTFGVVFLVSEISFLLDSGATGSLILRNVFSWDSRTAFYDAKYEVMGFRDSAAFYTRSERHILQVR</sequence>
<comment type="caution">
    <text evidence="2">The sequence shown here is derived from an EMBL/GenBank/DDBJ whole genome shotgun (WGS) entry which is preliminary data.</text>
</comment>
<name>A0A9D4EH79_DREPO</name>
<accession>A0A9D4EH79</accession>
<evidence type="ECO:0000313" key="2">
    <source>
        <dbReference type="EMBL" id="KAH3779144.1"/>
    </source>
</evidence>
<keyword evidence="1" id="KW-0472">Membrane</keyword>
<evidence type="ECO:0000256" key="1">
    <source>
        <dbReference type="SAM" id="Phobius"/>
    </source>
</evidence>
<protein>
    <submittedName>
        <fullName evidence="2">Uncharacterized protein</fullName>
    </submittedName>
</protein>
<gene>
    <name evidence="2" type="ORF">DPMN_180623</name>
</gene>
<reference evidence="2" key="2">
    <citation type="submission" date="2020-11" db="EMBL/GenBank/DDBJ databases">
        <authorList>
            <person name="McCartney M.A."/>
            <person name="Auch B."/>
            <person name="Kono T."/>
            <person name="Mallez S."/>
            <person name="Becker A."/>
            <person name="Gohl D.M."/>
            <person name="Silverstein K.A.T."/>
            <person name="Koren S."/>
            <person name="Bechman K.B."/>
            <person name="Herman A."/>
            <person name="Abrahante J.E."/>
            <person name="Garbe J."/>
        </authorList>
    </citation>
    <scope>NUCLEOTIDE SEQUENCE</scope>
    <source>
        <strain evidence="2">Duluth1</strain>
        <tissue evidence="2">Whole animal</tissue>
    </source>
</reference>
<feature type="transmembrane region" description="Helical" evidence="1">
    <location>
        <begin position="21"/>
        <end position="38"/>
    </location>
</feature>
<dbReference type="Proteomes" id="UP000828390">
    <property type="component" value="Unassembled WGS sequence"/>
</dbReference>
<keyword evidence="3" id="KW-1185">Reference proteome</keyword>
<dbReference type="EMBL" id="JAIWYP010000009">
    <property type="protein sequence ID" value="KAH3779144.1"/>
    <property type="molecule type" value="Genomic_DNA"/>
</dbReference>